<evidence type="ECO:0000256" key="1">
    <source>
        <dbReference type="ARBA" id="ARBA00004496"/>
    </source>
</evidence>
<dbReference type="EMBL" id="QRHG01000055">
    <property type="protein sequence ID" value="RHF56045.1"/>
    <property type="molecule type" value="Genomic_DNA"/>
</dbReference>
<evidence type="ECO:0000313" key="13">
    <source>
        <dbReference type="Proteomes" id="UP000284902"/>
    </source>
</evidence>
<feature type="domain" description="Polymerase/histidinol phosphatase N-terminal" evidence="11">
    <location>
        <begin position="4"/>
        <end position="71"/>
    </location>
</feature>
<dbReference type="GO" id="GO:0008408">
    <property type="term" value="F:3'-5' exonuclease activity"/>
    <property type="evidence" value="ECO:0007669"/>
    <property type="project" value="InterPro"/>
</dbReference>
<dbReference type="CDD" id="cd04485">
    <property type="entry name" value="DnaE_OBF"/>
    <property type="match status" value="1"/>
</dbReference>
<dbReference type="SMART" id="SM00481">
    <property type="entry name" value="POLIIIAc"/>
    <property type="match status" value="1"/>
</dbReference>
<dbReference type="GO" id="GO:0003676">
    <property type="term" value="F:nucleic acid binding"/>
    <property type="evidence" value="ECO:0007669"/>
    <property type="project" value="InterPro"/>
</dbReference>
<keyword evidence="5 12" id="KW-0808">Transferase</keyword>
<dbReference type="InterPro" id="IPR041931">
    <property type="entry name" value="DNA_pol3_alpha_thumb_dom"/>
</dbReference>
<dbReference type="Pfam" id="PF01336">
    <property type="entry name" value="tRNA_anti-codon"/>
    <property type="match status" value="1"/>
</dbReference>
<dbReference type="Pfam" id="PF14579">
    <property type="entry name" value="HHH_6"/>
    <property type="match status" value="1"/>
</dbReference>
<comment type="similarity">
    <text evidence="2">Belongs to the DNA polymerase type-C family. DnaE subfamily.</text>
</comment>
<dbReference type="Gene3D" id="1.10.150.870">
    <property type="match status" value="1"/>
</dbReference>
<dbReference type="SUPFAM" id="SSF89550">
    <property type="entry name" value="PHP domain-like"/>
    <property type="match status" value="1"/>
</dbReference>
<dbReference type="InterPro" id="IPR004805">
    <property type="entry name" value="DnaE2/DnaE/PolC"/>
</dbReference>
<dbReference type="PANTHER" id="PTHR32294:SF0">
    <property type="entry name" value="DNA POLYMERASE III SUBUNIT ALPHA"/>
    <property type="match status" value="1"/>
</dbReference>
<evidence type="ECO:0000256" key="7">
    <source>
        <dbReference type="ARBA" id="ARBA00022705"/>
    </source>
</evidence>
<accession>A0A414P0W9</accession>
<dbReference type="Pfam" id="PF17657">
    <property type="entry name" value="DNA_pol3_finger"/>
    <property type="match status" value="1"/>
</dbReference>
<organism evidence="12 13">
    <name type="scientific">[Ruminococcus] lactaris</name>
    <dbReference type="NCBI Taxonomy" id="46228"/>
    <lineage>
        <taxon>Bacteria</taxon>
        <taxon>Bacillati</taxon>
        <taxon>Bacillota</taxon>
        <taxon>Clostridia</taxon>
        <taxon>Lachnospirales</taxon>
        <taxon>Lachnospiraceae</taxon>
        <taxon>Mediterraneibacter</taxon>
    </lineage>
</organism>
<dbReference type="InterPro" id="IPR004013">
    <property type="entry name" value="PHP_dom"/>
</dbReference>
<evidence type="ECO:0000256" key="10">
    <source>
        <dbReference type="ARBA" id="ARBA00049244"/>
    </source>
</evidence>
<dbReference type="RefSeq" id="WP_118213302.1">
    <property type="nucleotide sequence ID" value="NZ_CAUFBW010000001.1"/>
</dbReference>
<dbReference type="InterPro" id="IPR016195">
    <property type="entry name" value="Pol/histidinol_Pase-like"/>
</dbReference>
<dbReference type="GO" id="GO:0003887">
    <property type="term" value="F:DNA-directed DNA polymerase activity"/>
    <property type="evidence" value="ECO:0007669"/>
    <property type="project" value="UniProtKB-KW"/>
</dbReference>
<evidence type="ECO:0000256" key="9">
    <source>
        <dbReference type="ARBA" id="ARBA00025611"/>
    </source>
</evidence>
<evidence type="ECO:0000313" key="12">
    <source>
        <dbReference type="EMBL" id="RHF56045.1"/>
    </source>
</evidence>
<reference evidence="12 13" key="1">
    <citation type="submission" date="2018-08" db="EMBL/GenBank/DDBJ databases">
        <title>A genome reference for cultivated species of the human gut microbiota.</title>
        <authorList>
            <person name="Zou Y."/>
            <person name="Xue W."/>
            <person name="Luo G."/>
        </authorList>
    </citation>
    <scope>NUCLEOTIDE SEQUENCE [LARGE SCALE GENOMIC DNA]</scope>
    <source>
        <strain evidence="12 13">AM25-1LB</strain>
    </source>
</reference>
<dbReference type="InterPro" id="IPR029460">
    <property type="entry name" value="DNAPol_HHH"/>
</dbReference>
<dbReference type="Pfam" id="PF02811">
    <property type="entry name" value="PHP"/>
    <property type="match status" value="1"/>
</dbReference>
<comment type="caution">
    <text evidence="12">The sequence shown here is derived from an EMBL/GenBank/DDBJ whole genome shotgun (WGS) entry which is preliminary data.</text>
</comment>
<keyword evidence="8" id="KW-0239">DNA-directed DNA polymerase</keyword>
<dbReference type="Pfam" id="PF07733">
    <property type="entry name" value="DNA_pol3_alpha"/>
    <property type="match status" value="1"/>
</dbReference>
<dbReference type="CDD" id="cd12113">
    <property type="entry name" value="PHP_PolIIIA_DnaE3"/>
    <property type="match status" value="1"/>
</dbReference>
<evidence type="ECO:0000256" key="3">
    <source>
        <dbReference type="ARBA" id="ARBA00012417"/>
    </source>
</evidence>
<dbReference type="GO" id="GO:0005737">
    <property type="term" value="C:cytoplasm"/>
    <property type="evidence" value="ECO:0007669"/>
    <property type="project" value="UniProtKB-SubCell"/>
</dbReference>
<dbReference type="NCBIfam" id="NF005298">
    <property type="entry name" value="PRK06826.1"/>
    <property type="match status" value="1"/>
</dbReference>
<comment type="function">
    <text evidence="9">DNA polymerase III is a complex, multichain enzyme responsible for most of the replicative synthesis in bacteria. This DNA polymerase also exhibits 3' to 5' exonuclease activity. The alpha chain is the DNA polymerase.</text>
</comment>
<evidence type="ECO:0000256" key="8">
    <source>
        <dbReference type="ARBA" id="ARBA00022932"/>
    </source>
</evidence>
<dbReference type="EC" id="2.7.7.7" evidence="3"/>
<dbReference type="InterPro" id="IPR004365">
    <property type="entry name" value="NA-bd_OB_tRNA"/>
</dbReference>
<comment type="subcellular location">
    <subcellularLocation>
        <location evidence="1">Cytoplasm</location>
    </subcellularLocation>
</comment>
<protein>
    <recommendedName>
        <fullName evidence="4">DNA polymerase III subunit alpha</fullName>
        <ecNumber evidence="3">2.7.7.7</ecNumber>
    </recommendedName>
</protein>
<dbReference type="InterPro" id="IPR040982">
    <property type="entry name" value="DNA_pol3_finger"/>
</dbReference>
<dbReference type="GO" id="GO:0006260">
    <property type="term" value="P:DNA replication"/>
    <property type="evidence" value="ECO:0007669"/>
    <property type="project" value="UniProtKB-KW"/>
</dbReference>
<dbReference type="NCBIfam" id="TIGR00594">
    <property type="entry name" value="polc"/>
    <property type="match status" value="1"/>
</dbReference>
<name>A0A414P0W9_9FIRM</name>
<gene>
    <name evidence="12" type="ORF">DW672_13150</name>
</gene>
<dbReference type="InterPro" id="IPR011708">
    <property type="entry name" value="DNA_pol3_alpha_NTPase_dom"/>
</dbReference>
<evidence type="ECO:0000256" key="6">
    <source>
        <dbReference type="ARBA" id="ARBA00022695"/>
    </source>
</evidence>
<dbReference type="Gene3D" id="1.10.10.1600">
    <property type="entry name" value="Bacterial DNA polymerase III alpha subunit, thumb domain"/>
    <property type="match status" value="1"/>
</dbReference>
<dbReference type="Gene3D" id="3.20.20.140">
    <property type="entry name" value="Metal-dependent hydrolases"/>
    <property type="match status" value="1"/>
</dbReference>
<dbReference type="NCBIfam" id="NF004226">
    <property type="entry name" value="PRK05673.1"/>
    <property type="match status" value="1"/>
</dbReference>
<evidence type="ECO:0000256" key="4">
    <source>
        <dbReference type="ARBA" id="ARBA00019114"/>
    </source>
</evidence>
<proteinExistence type="inferred from homology"/>
<sequence>MSFAHLHVHTEYSLLDGSNKIKEYVARVKELGMNSAAITDHGVMYGVIDFYREARKQGINPILGCEVYVAPNSRFDREVTGGDDRYYHLVLLAENNEGYENLTKIVSKGFVEGYYYKPRVDKELLRTYHKGIIALSACLAGEVPRYLTKGMYEEAKDRALEYQEIFGKGNYFLELQDHGIPDQQLVNQQLMKLSQETGIELVATNDVHYTYADDEKAHDILLCIQTGKKLSDENRMRYEGGQYYVKSEEEMAALFPYARQALENTQKIADRCSVEIEFGVTKLPKYDVPEGYTSWEYLQKLCYEGLDQRYRIPSQELKDRLAYELDTIRHMGYVDYFLIVWDFIKYAKDHGIAVGPGRGSAAGSIVSYCLGITTIDPIHYQLLFERFLNPERVSMPDIDVDFCYERRQEVIDYVTRKYGKDCVAQIVTFGTLAARGVIRDVGRVMDLPYAYVDSIAKMIPQELGITIDKALQMNPELRKLYESDETVTHLIDMAKRLEGLPRHCSMHAAGVVICQKPVEEYVPLSRAADGTITTQFIMTTLEELGLLKMDFLGLRTLTVIQNAVQLARKKQPDLQIDKIDYNDKAVLDYIGTGKTEGIFQLESGGMKNFMKELQPHSLEDVIAGISLYRPGPMDFIPQYIRGKNDRSSITYDCPQLEPILAPTYGCIVYQEQVMQIVRDLAGYTLGRSDLLRRAMSKKKAAVMEKERNTFVYGDEETGVPGCIKNGIDEQTANKIYDEMIDFAKYAFNKSHAAAYAVVSYQTAWLKYYYPVEYMAALMTSVIDNPTKVAEYIYVCRQMGIRILPPDINKGEADFSVDGGDIRYGLAAIKSIGRPVIRAIVNDRKELGEFRNLEDFITRISSRELMNKRLVENLIKAGALDVLGGTRKQFMSIYIQIVDHMQQEKKNSMVGQMSLFDVVSEEQKEEFQIRMPDVGEYTKENLLGFEKEVLGVYVSGHPLEPYEEEWRKVISATTADFQVDPEVGYTKVRDGAREIIGGIIAEKTVKHTKTNQMMAFLTVEDLFGTVEVVVFPRDYEKYRQYLEEDNKIFVKGRVSEEDDKASKLICEKILPFGQKKKELWIQFPDKETYLEEEAITYGYLADSEGNDEVMIYCEKEKIVKKLPANKNISINPQILSRLMNHFGENRVKVVEKAIENHF</sequence>
<dbReference type="InterPro" id="IPR003141">
    <property type="entry name" value="Pol/His_phosphatase_N"/>
</dbReference>
<evidence type="ECO:0000259" key="11">
    <source>
        <dbReference type="SMART" id="SM00481"/>
    </source>
</evidence>
<dbReference type="Proteomes" id="UP000284902">
    <property type="component" value="Unassembled WGS sequence"/>
</dbReference>
<comment type="catalytic activity">
    <reaction evidence="10">
        <text>DNA(n) + a 2'-deoxyribonucleoside 5'-triphosphate = DNA(n+1) + diphosphate</text>
        <dbReference type="Rhea" id="RHEA:22508"/>
        <dbReference type="Rhea" id="RHEA-COMP:17339"/>
        <dbReference type="Rhea" id="RHEA-COMP:17340"/>
        <dbReference type="ChEBI" id="CHEBI:33019"/>
        <dbReference type="ChEBI" id="CHEBI:61560"/>
        <dbReference type="ChEBI" id="CHEBI:173112"/>
        <dbReference type="EC" id="2.7.7.7"/>
    </reaction>
</comment>
<keyword evidence="6 12" id="KW-0548">Nucleotidyltransferase</keyword>
<dbReference type="AlphaFoldDB" id="A0A414P0W9"/>
<evidence type="ECO:0000256" key="2">
    <source>
        <dbReference type="ARBA" id="ARBA00009496"/>
    </source>
</evidence>
<evidence type="ECO:0000256" key="5">
    <source>
        <dbReference type="ARBA" id="ARBA00022679"/>
    </source>
</evidence>
<keyword evidence="7" id="KW-0235">DNA replication</keyword>
<dbReference type="PANTHER" id="PTHR32294">
    <property type="entry name" value="DNA POLYMERASE III SUBUNIT ALPHA"/>
    <property type="match status" value="1"/>
</dbReference>